<protein>
    <submittedName>
        <fullName evidence="1">Uncharacterized protein</fullName>
    </submittedName>
</protein>
<organism evidence="1 2">
    <name type="scientific">Wenzhouxiangella marina</name>
    <dbReference type="NCBI Taxonomy" id="1579979"/>
    <lineage>
        <taxon>Bacteria</taxon>
        <taxon>Pseudomonadati</taxon>
        <taxon>Pseudomonadota</taxon>
        <taxon>Gammaproteobacteria</taxon>
        <taxon>Chromatiales</taxon>
        <taxon>Wenzhouxiangellaceae</taxon>
        <taxon>Wenzhouxiangella</taxon>
    </lineage>
</organism>
<dbReference type="OrthoDB" id="9807853at2"/>
<dbReference type="SUPFAM" id="SSF140931">
    <property type="entry name" value="Fic-like"/>
    <property type="match status" value="1"/>
</dbReference>
<dbReference type="EMBL" id="CP012154">
    <property type="protein sequence ID" value="AKS43117.1"/>
    <property type="molecule type" value="Genomic_DNA"/>
</dbReference>
<evidence type="ECO:0000313" key="2">
    <source>
        <dbReference type="Proteomes" id="UP000066624"/>
    </source>
</evidence>
<gene>
    <name evidence="1" type="ORF">WM2015_2760</name>
</gene>
<reference evidence="1 2" key="1">
    <citation type="submission" date="2015-07" db="EMBL/GenBank/DDBJ databases">
        <authorList>
            <person name="Noorani M."/>
        </authorList>
    </citation>
    <scope>NUCLEOTIDE SEQUENCE [LARGE SCALE GENOMIC DNA]</scope>
    <source>
        <strain evidence="1 2">KCTC 42284</strain>
    </source>
</reference>
<dbReference type="InterPro" id="IPR036597">
    <property type="entry name" value="Fido-like_dom_sf"/>
</dbReference>
<dbReference type="InterPro" id="IPR003812">
    <property type="entry name" value="Fido"/>
</dbReference>
<dbReference type="AlphaFoldDB" id="A0A0K0XZQ1"/>
<evidence type="ECO:0000313" key="1">
    <source>
        <dbReference type="EMBL" id="AKS43117.1"/>
    </source>
</evidence>
<dbReference type="Pfam" id="PF02661">
    <property type="entry name" value="Fic"/>
    <property type="match status" value="1"/>
</dbReference>
<dbReference type="KEGG" id="wma:WM2015_2760"/>
<accession>A0A0K0XZQ1</accession>
<keyword evidence="2" id="KW-1185">Reference proteome</keyword>
<name>A0A0K0XZQ1_9GAMM</name>
<dbReference type="Gene3D" id="1.10.3290.10">
    <property type="entry name" value="Fido-like domain"/>
    <property type="match status" value="1"/>
</dbReference>
<sequence length="274" mass="31487">MNNEFRGRVGVISDSYEHLRKVINDFPFDFRVILLYGVSRELSAIFLYKNYISDEEINKPSIEEVISLANCQLERVSVAASRLPKKPGELKNKHIKTAHGAVFGQLKSGFRKRPAFLGSELRRSQSFSPPSAHAIPALIGQANRWLSLPGIDWWLRISFYFAFFINIHPFADGNGRTAKALVLWLCGRDPGKLRMVSLLFIFHRITGREMLFPALHYMRQGDLSPYVDYVQYSLDWMADFVRDELNRGAGHQDDHSLHIVMRQCLSEHVEGKTY</sequence>
<dbReference type="Proteomes" id="UP000066624">
    <property type="component" value="Chromosome"/>
</dbReference>
<proteinExistence type="predicted"/>
<dbReference type="PROSITE" id="PS51459">
    <property type="entry name" value="FIDO"/>
    <property type="match status" value="1"/>
</dbReference>
<dbReference type="RefSeq" id="WP_082169780.1">
    <property type="nucleotide sequence ID" value="NZ_CP012154.1"/>
</dbReference>
<dbReference type="STRING" id="1579979.WM2015_2760"/>